<dbReference type="Pfam" id="PF21226">
    <property type="entry name" value="MalQ_N"/>
    <property type="match status" value="1"/>
</dbReference>
<dbReference type="Pfam" id="PF02446">
    <property type="entry name" value="Glyco_hydro_77"/>
    <property type="match status" value="1"/>
</dbReference>
<gene>
    <name evidence="12" type="primary">malQ</name>
    <name evidence="12" type="ORF">ACFSCS_09750</name>
</gene>
<organism evidence="12 13">
    <name type="scientific">Luteococcus peritonei</name>
    <dbReference type="NCBI Taxonomy" id="88874"/>
    <lineage>
        <taxon>Bacteria</taxon>
        <taxon>Bacillati</taxon>
        <taxon>Actinomycetota</taxon>
        <taxon>Actinomycetes</taxon>
        <taxon>Propionibacteriales</taxon>
        <taxon>Propionibacteriaceae</taxon>
        <taxon>Luteococcus</taxon>
    </lineage>
</organism>
<reference evidence="13" key="1">
    <citation type="journal article" date="2019" name="Int. J. Syst. Evol. Microbiol.">
        <title>The Global Catalogue of Microorganisms (GCM) 10K type strain sequencing project: providing services to taxonomists for standard genome sequencing and annotation.</title>
        <authorList>
            <consortium name="The Broad Institute Genomics Platform"/>
            <consortium name="The Broad Institute Genome Sequencing Center for Infectious Disease"/>
            <person name="Wu L."/>
            <person name="Ma J."/>
        </authorList>
    </citation>
    <scope>NUCLEOTIDE SEQUENCE [LARGE SCALE GENOMIC DNA]</scope>
    <source>
        <strain evidence="13">CAIM 431</strain>
    </source>
</reference>
<comment type="catalytic activity">
    <reaction evidence="1 10">
        <text>Transfers a segment of a (1-&gt;4)-alpha-D-glucan to a new position in an acceptor, which may be glucose or a (1-&gt;4)-alpha-D-glucan.</text>
        <dbReference type="EC" id="2.4.1.25"/>
    </reaction>
</comment>
<dbReference type="Gene3D" id="3.20.20.80">
    <property type="entry name" value="Glycosidases"/>
    <property type="match status" value="1"/>
</dbReference>
<dbReference type="PANTHER" id="PTHR32438:SF5">
    <property type="entry name" value="4-ALPHA-GLUCANOTRANSFERASE DPE1, CHLOROPLASTIC_AMYLOPLASTIC"/>
    <property type="match status" value="1"/>
</dbReference>
<evidence type="ECO:0000256" key="6">
    <source>
        <dbReference type="ARBA" id="ARBA00022679"/>
    </source>
</evidence>
<protein>
    <recommendedName>
        <fullName evidence="4 10">4-alpha-glucanotransferase</fullName>
        <ecNumber evidence="3 10">2.4.1.25</ecNumber>
    </recommendedName>
    <alternativeName>
        <fullName evidence="8 10">Amylomaltase</fullName>
    </alternativeName>
    <alternativeName>
        <fullName evidence="9 10">Disproportionating enzyme</fullName>
    </alternativeName>
</protein>
<comment type="similarity">
    <text evidence="2 10">Belongs to the disproportionating enzyme family.</text>
</comment>
<dbReference type="GO" id="GO:0004134">
    <property type="term" value="F:4-alpha-glucanotransferase activity"/>
    <property type="evidence" value="ECO:0007669"/>
    <property type="project" value="UniProtKB-EC"/>
</dbReference>
<dbReference type="Proteomes" id="UP001597326">
    <property type="component" value="Unassembled WGS sequence"/>
</dbReference>
<evidence type="ECO:0000256" key="2">
    <source>
        <dbReference type="ARBA" id="ARBA00005684"/>
    </source>
</evidence>
<name>A0ABW4RXA0_9ACTN</name>
<sequence>MALNDPLLAELADHFGIASEFWDWKGRHTQISEQTIIEVLKSLEIDASTPESRQAAVEDLRLRPWRRKLPPCVVVEQGLPIWVNVHVTAGADAQLHVCLESGETREAWQTENHADDREVDGTWIGEATFQLPSDLPLGYHRLVLRSEDVEVESSLVITPSFLGLPASMNNRRIWGYATQLYSVRSQDSWGVGDLTDLADLAVWSATQQFAGYVLVNPLHAAQPKEPLEPSPYLPTSRMYVNPLYIRPEEISEYAHLGEADRRRIQQLLDDLHTELDGVDEVRRNESWAAKEQALRIIFAAGMKPTRRMAFEDFIRREGRQLRDFATWCALYGRHGVDWRTWPEEFQRPTSPEVADFYRENHDEIRFYKWLQWIAENQLSTTQQFAKDAGMPVGIVSDLAVGVNAAGAETWMLSDVFAQGCTVGAPPDQFNQMGQDWGQPPWRPDRLADLAYAPFRQMVQGVLRHAGGLRVDHIIGLFRLWWVPKGLSAKDGTYVRYDHDALIGILALEAHRSQALVVGEDLGTVEPWVRDYLSRRGLLGTSVMWFENDEQGQPLAPEQWREYAMSSVTTHDLPPTTGYLAGDHIRLRDELGMLTESLEEELEHGRAEQQAMIDALVARGALSPEDAESRDVEKIVLAMHRMLSWTPSKVLNAALVDAVGDRRTQNQPGTIDEYPNWRVPLSSPEGEPMLLEDVFGSERANRLAAVMNGFEQLPARRLG</sequence>
<proteinExistence type="inferred from homology"/>
<evidence type="ECO:0000256" key="1">
    <source>
        <dbReference type="ARBA" id="ARBA00000439"/>
    </source>
</evidence>
<accession>A0ABW4RXA0</accession>
<dbReference type="InterPro" id="IPR017853">
    <property type="entry name" value="GH"/>
</dbReference>
<dbReference type="RefSeq" id="WP_343873563.1">
    <property type="nucleotide sequence ID" value="NZ_BAAAIX010000017.1"/>
</dbReference>
<dbReference type="EMBL" id="JBHUFZ010000020">
    <property type="protein sequence ID" value="MFD1890459.1"/>
    <property type="molecule type" value="Genomic_DNA"/>
</dbReference>
<evidence type="ECO:0000256" key="4">
    <source>
        <dbReference type="ARBA" id="ARBA00020295"/>
    </source>
</evidence>
<evidence type="ECO:0000256" key="3">
    <source>
        <dbReference type="ARBA" id="ARBA00012560"/>
    </source>
</evidence>
<keyword evidence="13" id="KW-1185">Reference proteome</keyword>
<evidence type="ECO:0000259" key="11">
    <source>
        <dbReference type="Pfam" id="PF21226"/>
    </source>
</evidence>
<dbReference type="SUPFAM" id="SSF51445">
    <property type="entry name" value="(Trans)glycosidases"/>
    <property type="match status" value="1"/>
</dbReference>
<feature type="domain" description="MalQ N-terminal beta-sandwich" evidence="11">
    <location>
        <begin position="69"/>
        <end position="159"/>
    </location>
</feature>
<keyword evidence="6 10" id="KW-0808">Transferase</keyword>
<dbReference type="NCBIfam" id="TIGR00217">
    <property type="entry name" value="malQ"/>
    <property type="match status" value="1"/>
</dbReference>
<evidence type="ECO:0000256" key="9">
    <source>
        <dbReference type="ARBA" id="ARBA00031501"/>
    </source>
</evidence>
<keyword evidence="5 10" id="KW-0328">Glycosyltransferase</keyword>
<evidence type="ECO:0000313" key="13">
    <source>
        <dbReference type="Proteomes" id="UP001597326"/>
    </source>
</evidence>
<dbReference type="EC" id="2.4.1.25" evidence="3 10"/>
<comment type="caution">
    <text evidence="12">The sequence shown here is derived from an EMBL/GenBank/DDBJ whole genome shotgun (WGS) entry which is preliminary data.</text>
</comment>
<dbReference type="InterPro" id="IPR003385">
    <property type="entry name" value="Glyco_hydro_77"/>
</dbReference>
<keyword evidence="7 10" id="KW-0119">Carbohydrate metabolism</keyword>
<evidence type="ECO:0000256" key="8">
    <source>
        <dbReference type="ARBA" id="ARBA00031423"/>
    </source>
</evidence>
<evidence type="ECO:0000313" key="12">
    <source>
        <dbReference type="EMBL" id="MFD1890459.1"/>
    </source>
</evidence>
<dbReference type="PANTHER" id="PTHR32438">
    <property type="entry name" value="4-ALPHA-GLUCANOTRANSFERASE DPE1, CHLOROPLASTIC/AMYLOPLASTIC"/>
    <property type="match status" value="1"/>
</dbReference>
<evidence type="ECO:0000256" key="10">
    <source>
        <dbReference type="RuleBase" id="RU361207"/>
    </source>
</evidence>
<dbReference type="InterPro" id="IPR048458">
    <property type="entry name" value="MalQ_N"/>
</dbReference>
<evidence type="ECO:0000256" key="5">
    <source>
        <dbReference type="ARBA" id="ARBA00022676"/>
    </source>
</evidence>
<evidence type="ECO:0000256" key="7">
    <source>
        <dbReference type="ARBA" id="ARBA00023277"/>
    </source>
</evidence>